<gene>
    <name evidence="3" type="ORF">AAG747_09790</name>
</gene>
<dbReference type="Gene3D" id="2.60.40.1220">
    <property type="match status" value="6"/>
</dbReference>
<dbReference type="RefSeq" id="WP_346820982.1">
    <property type="nucleotide sequence ID" value="NZ_JBDKWZ010000005.1"/>
</dbReference>
<feature type="domain" description="LTD" evidence="2">
    <location>
        <begin position="1248"/>
        <end position="1374"/>
    </location>
</feature>
<dbReference type="Gene3D" id="2.60.40.1260">
    <property type="entry name" value="Lamin Tail domain"/>
    <property type="match status" value="1"/>
</dbReference>
<dbReference type="InterPro" id="IPR036415">
    <property type="entry name" value="Lamin_tail_dom_sf"/>
</dbReference>
<comment type="caution">
    <text evidence="3">The sequence shown here is derived from an EMBL/GenBank/DDBJ whole genome shotgun (WGS) entry which is preliminary data.</text>
</comment>
<reference evidence="3 4" key="1">
    <citation type="submission" date="2024-04" db="EMBL/GenBank/DDBJ databases">
        <title>Novel genus in family Flammeovirgaceae.</title>
        <authorList>
            <person name="Nguyen T.H."/>
            <person name="Vuong T.Q."/>
            <person name="Le H."/>
            <person name="Kim S.-G."/>
        </authorList>
    </citation>
    <scope>NUCLEOTIDE SEQUENCE [LARGE SCALE GENOMIC DNA]</scope>
    <source>
        <strain evidence="3 4">JCM 23209</strain>
    </source>
</reference>
<dbReference type="Pfam" id="PF00932">
    <property type="entry name" value="LTD"/>
    <property type="match status" value="1"/>
</dbReference>
<evidence type="ECO:0000313" key="3">
    <source>
        <dbReference type="EMBL" id="MEN7548201.1"/>
    </source>
</evidence>
<accession>A0AAW9SBB5</accession>
<keyword evidence="1" id="KW-0732">Signal</keyword>
<dbReference type="SUPFAM" id="SSF74853">
    <property type="entry name" value="Lamin A/C globular tail domain"/>
    <property type="match status" value="1"/>
</dbReference>
<organism evidence="3 4">
    <name type="scientific">Rapidithrix thailandica</name>
    <dbReference type="NCBI Taxonomy" id="413964"/>
    <lineage>
        <taxon>Bacteria</taxon>
        <taxon>Pseudomonadati</taxon>
        <taxon>Bacteroidota</taxon>
        <taxon>Cytophagia</taxon>
        <taxon>Cytophagales</taxon>
        <taxon>Flammeovirgaceae</taxon>
        <taxon>Rapidithrix</taxon>
    </lineage>
</organism>
<evidence type="ECO:0000313" key="4">
    <source>
        <dbReference type="Proteomes" id="UP001403385"/>
    </source>
</evidence>
<evidence type="ECO:0000259" key="2">
    <source>
        <dbReference type="PROSITE" id="PS51841"/>
    </source>
</evidence>
<sequence length="1536" mass="173811">MRFITGFLFILLHFSTVLHGQLLKDDFNQASLDPTWQGGNTVDRSLGFTLNASGQLQSALPYGGTSIRKGYLSKPVTIPDLNLSVMEWQIKVKLDFTVSSSLYEKNHARVYLISNQADLNGPLQGYFLKVGDCIAVYKQDADKEELLAEGTSSIGTSEVAIRVERNKAGTWRVYLNEQLEISYTDNSFWVSIHMGIQIRYSSNSRRNSFYFDDFIVLRKPYLTALSVSSSNTLALHFSEWLEEASSIQTENFRTEPENPLVQVLVKGSEIQLTFENSFEPGQKTTLEIAGVSDKEGNHISPEWPLYTAFTYFLPDITPPQLLGVETIATDQLAVHFDEVLSESSATSSQHYHIYPGSLKPDRVVLSESGSEVILSFKEAFQVDRVYQLATWQISDTLGNQSDDTLRYIFTFEDRFPPEVDSVVVDSENSLQVVFSEWVAEGPASQPAYYLLDGQFHPVKVIGNPEAPQEVFLFFSEEIPPNKSIELRISSIEDQKGNIMESPVIRQVERDTKRPRLEEIHIESSKHLILYFSENIDKVSAEILNHYQLQPSENHPEYVKRDALDFSKVHLYFEDSLEYEKDYSLRVSQVEDCYGNNMYNSTKTFVYDVKAPNVKGYERLDTHTIQLQFSEKITLRSAQVKEHYYINTPFAPPDSLLLNTVTQKDLLLYWQEKFVEESTFRLSLTALEDLSGNVLRDTLTFPFSTSSLSIAKLNVLSPKKVEVQFTEDVNSTNLEARQFLLGGKWVPDSVQAYQDTLSDRLHLFFHETFPEKEPLLLEAWHMENMNGKQTEYLSGTLIYHSGIREIYVKTAFQLNIHLEKLPEGKTLKPSLFELGQEMIHPDTVFFNADEPSLLHLIFAEALIADSVYSLQILPFSAADWTVVPGSKHLVSLDKQAPRIATIEVLSLQEIEVHFNESLQEKFAKAFNHYQVGGQFPAEVVWQEETPWKVCLKFDKPWKEGQAYMLEVMNQKDLSGNLLVVEEFTFEVPLVPGWGSLSITEIMADPLPSQGLPGFEYLELRNTTGNTLSLEEYFLIFGEKEIALPKVDLPAGEAAIVCAQEYREDFTPYGTVLGISLWPGLSNSGQQLAIRNCYEELVFEVAYEAAWYQDLERSGGGFSLEMRDLDFPCALRNNWQASQAPLGGTPGQHNSHLVQLSDKRGPHLINAMAQDSLNLQLLFDEKLEPVSIAYAQFQIQPEIHVDSLSMDELNRSQVFLKLQSPLAKGQVYSIVVKNVRDCVGNTLHEAESRYFSLPQPAGSTDILLSEILFNPENGGVDFVELVNVSDKYIDLKNWQLANGHEGIIQDANPISGETRVLAPGSFLLLTSDMYQLQNQYPSASDSTWYSMALPAFSDTEGAVVLLNPHNQIVQWLDYHENMHHTLLEDVEGVSLERISYQEPENEAHNWTSASANVGYASPGYANSQSWENEGQVNSTDYFRLSPQVVSPDADGYRDFVNLEYQIPRAGWIASVTIFDAMGKEVCCLAKNETLGTSGVFRWEGVDSTGRKVRWGSYLVYIELFDLSGQVKKWMKEVVVYGN</sequence>
<name>A0AAW9SBB5_9BACT</name>
<protein>
    <submittedName>
        <fullName evidence="3">Ig-like domain-containing protein</fullName>
    </submittedName>
</protein>
<dbReference type="InterPro" id="IPR014755">
    <property type="entry name" value="Cu-Rt/internalin_Ig-like"/>
</dbReference>
<dbReference type="Proteomes" id="UP001403385">
    <property type="component" value="Unassembled WGS sequence"/>
</dbReference>
<proteinExistence type="predicted"/>
<dbReference type="PROSITE" id="PS51841">
    <property type="entry name" value="LTD"/>
    <property type="match status" value="1"/>
</dbReference>
<dbReference type="Gene3D" id="2.60.40.4070">
    <property type="match status" value="1"/>
</dbReference>
<dbReference type="InterPro" id="IPR001322">
    <property type="entry name" value="Lamin_tail_dom"/>
</dbReference>
<evidence type="ECO:0000256" key="1">
    <source>
        <dbReference type="ARBA" id="ARBA00022729"/>
    </source>
</evidence>
<keyword evidence="4" id="KW-1185">Reference proteome</keyword>
<dbReference type="EMBL" id="JBDKWZ010000005">
    <property type="protein sequence ID" value="MEN7548201.1"/>
    <property type="molecule type" value="Genomic_DNA"/>
</dbReference>